<evidence type="ECO:0000256" key="8">
    <source>
        <dbReference type="ARBA" id="ARBA00023002"/>
    </source>
</evidence>
<dbReference type="InterPro" id="IPR050074">
    <property type="entry name" value="DHO_dehydrogenase"/>
</dbReference>
<dbReference type="CDD" id="cd04740">
    <property type="entry name" value="DHOD_1B_like"/>
    <property type="match status" value="1"/>
</dbReference>
<keyword evidence="8 9" id="KW-0560">Oxidoreductase</keyword>
<evidence type="ECO:0000256" key="4">
    <source>
        <dbReference type="ARBA" id="ARBA00022490"/>
    </source>
</evidence>
<dbReference type="InterPro" id="IPR024920">
    <property type="entry name" value="Dihydroorotate_DH_1"/>
</dbReference>
<dbReference type="InterPro" id="IPR049622">
    <property type="entry name" value="Dihydroorotate_DH_I"/>
</dbReference>
<feature type="binding site" evidence="9">
    <location>
        <position position="131"/>
    </location>
    <ligand>
        <name>substrate</name>
    </ligand>
</feature>
<dbReference type="PANTHER" id="PTHR48109:SF1">
    <property type="entry name" value="DIHYDROOROTATE DEHYDROGENASE (FUMARATE)"/>
    <property type="match status" value="1"/>
</dbReference>
<keyword evidence="4 9" id="KW-0963">Cytoplasm</keyword>
<evidence type="ECO:0000256" key="5">
    <source>
        <dbReference type="ARBA" id="ARBA00022630"/>
    </source>
</evidence>
<proteinExistence type="inferred from homology"/>
<comment type="subcellular location">
    <subcellularLocation>
        <location evidence="1 9">Cytoplasm</location>
    </subcellularLocation>
</comment>
<accession>A0ABX5SJ73</accession>
<feature type="active site" description="Nucleophile" evidence="9">
    <location>
        <position position="134"/>
    </location>
</feature>
<dbReference type="RefSeq" id="WP_013102391.1">
    <property type="nucleotide sequence ID" value="NZ_CP037939.1"/>
</dbReference>
<dbReference type="PANTHER" id="PTHR48109">
    <property type="entry name" value="DIHYDROOROTATE DEHYDROGENASE (QUINONE), MITOCHONDRIAL-RELATED"/>
    <property type="match status" value="1"/>
</dbReference>
<feature type="binding site" evidence="9">
    <location>
        <begin position="46"/>
        <end position="47"/>
    </location>
    <ligand>
        <name>FMN</name>
        <dbReference type="ChEBI" id="CHEBI:58210"/>
    </ligand>
</feature>
<comment type="caution">
    <text evidence="9">Lacks conserved residue(s) required for the propagation of feature annotation.</text>
</comment>
<comment type="catalytic activity">
    <reaction evidence="9">
        <text>(S)-dihydroorotate + A = orotate + AH2</text>
        <dbReference type="Rhea" id="RHEA:18073"/>
        <dbReference type="ChEBI" id="CHEBI:13193"/>
        <dbReference type="ChEBI" id="CHEBI:17499"/>
        <dbReference type="ChEBI" id="CHEBI:30839"/>
        <dbReference type="ChEBI" id="CHEBI:30864"/>
    </reaction>
</comment>
<feature type="binding site" evidence="9">
    <location>
        <position position="169"/>
    </location>
    <ligand>
        <name>FMN</name>
        <dbReference type="ChEBI" id="CHEBI:58210"/>
    </ligand>
</feature>
<feature type="domain" description="Dihydroorotate dehydrogenase catalytic" evidence="10">
    <location>
        <begin position="7"/>
        <end position="287"/>
    </location>
</feature>
<dbReference type="NCBIfam" id="NF005574">
    <property type="entry name" value="PRK07259.1"/>
    <property type="match status" value="1"/>
</dbReference>
<dbReference type="InterPro" id="IPR033888">
    <property type="entry name" value="DHOD_1B"/>
</dbReference>
<dbReference type="SUPFAM" id="SSF51395">
    <property type="entry name" value="FMN-linked oxidoreductases"/>
    <property type="match status" value="1"/>
</dbReference>
<feature type="binding site" evidence="9">
    <location>
        <begin position="70"/>
        <end position="74"/>
    </location>
    <ligand>
        <name>substrate</name>
    </ligand>
</feature>
<feature type="binding site" evidence="9">
    <location>
        <position position="46"/>
    </location>
    <ligand>
        <name>substrate</name>
    </ligand>
</feature>
<dbReference type="NCBIfam" id="TIGR01037">
    <property type="entry name" value="pyrD_sub1_fam"/>
    <property type="match status" value="1"/>
</dbReference>
<dbReference type="Proteomes" id="UP000295756">
    <property type="component" value="Chromosome"/>
</dbReference>
<evidence type="ECO:0000256" key="2">
    <source>
        <dbReference type="ARBA" id="ARBA00004725"/>
    </source>
</evidence>
<dbReference type="PIRSF" id="PIRSF000164">
    <property type="entry name" value="DHO_oxidase"/>
    <property type="match status" value="1"/>
</dbReference>
<evidence type="ECO:0000256" key="3">
    <source>
        <dbReference type="ARBA" id="ARBA00008008"/>
    </source>
</evidence>
<dbReference type="Gene3D" id="3.20.20.70">
    <property type="entry name" value="Aldolase class I"/>
    <property type="match status" value="1"/>
</dbReference>
<reference evidence="11 12" key="1">
    <citation type="submission" date="2019-03" db="EMBL/GenBank/DDBJ databases">
        <title>Complete Genome Sequence of Leuconostoc kimchii strain NKJ218 Isolated from Homemade Kimchi.</title>
        <authorList>
            <person name="Jung J.Y."/>
            <person name="Jin H.M."/>
            <person name="Jung J.-W."/>
            <person name="Lee S.-Y."/>
            <person name="Ryu B.-G."/>
            <person name="Han S.-S."/>
            <person name="Kang H.K."/>
            <person name="Choi H.W."/>
            <person name="Chung E.J."/>
            <person name="Choi K.-M."/>
        </authorList>
    </citation>
    <scope>NUCLEOTIDE SEQUENCE [LARGE SCALE GENOMIC DNA]</scope>
    <source>
        <strain evidence="11 12">NKJ218</strain>
    </source>
</reference>
<dbReference type="Pfam" id="PF01180">
    <property type="entry name" value="DHO_dh"/>
    <property type="match status" value="1"/>
</dbReference>
<dbReference type="EC" id="1.3.-.-" evidence="9"/>
<keyword evidence="7 9" id="KW-0665">Pyrimidine biosynthesis</keyword>
<keyword evidence="6 9" id="KW-0288">FMN</keyword>
<feature type="binding site" evidence="9">
    <location>
        <position position="195"/>
    </location>
    <ligand>
        <name>FMN</name>
        <dbReference type="ChEBI" id="CHEBI:58210"/>
    </ligand>
</feature>
<organism evidence="11 12">
    <name type="scientific">Leuconostoc kimchii</name>
    <dbReference type="NCBI Taxonomy" id="136609"/>
    <lineage>
        <taxon>Bacteria</taxon>
        <taxon>Bacillati</taxon>
        <taxon>Bacillota</taxon>
        <taxon>Bacilli</taxon>
        <taxon>Lactobacillales</taxon>
        <taxon>Lactobacillaceae</taxon>
        <taxon>Leuconostoc</taxon>
    </lineage>
</organism>
<protein>
    <recommendedName>
        <fullName evidence="9">Dihydroorotate dehydrogenase</fullName>
        <shortName evidence="9">DHOD</shortName>
        <shortName evidence="9">DHODase</shortName>
        <shortName evidence="9">DHOdehase</shortName>
        <ecNumber evidence="9">1.3.-.-</ecNumber>
    </recommendedName>
</protein>
<feature type="binding site" evidence="9">
    <location>
        <position position="24"/>
    </location>
    <ligand>
        <name>FMN</name>
        <dbReference type="ChEBI" id="CHEBI:58210"/>
    </ligand>
</feature>
<dbReference type="GO" id="GO:0004589">
    <property type="term" value="F:dihydroorotate dehydrogenase (NAD+) activity"/>
    <property type="evidence" value="ECO:0007669"/>
    <property type="project" value="UniProtKB-EC"/>
</dbReference>
<sequence>MTIKNRLSVELPGLNMKNPIMNSSGAVYFGLDEGYDIEKTGTLVTKTVTWAERSGNPQPWTVELPSGLLNSVGLANPGIHNVLKDFLPAIKAKYGNALPVMVSIAGETVDEYVALAQLLTNTAYLTAIEVNLSCPNVDRGGMAFGVSAEAASEVITSVKKVTNLPIYAKLSPNVTDIRPIAKAVEVAGASGIVLINTVTGMSFDLQKRQPKLARGTGGLSGKAVHPIAVRLVYEAAQTVSIPIIGVGGIEAVDDALEFMMAGASAVQVGAALAYNTHVMSDIIKALPGALDNYHFGTVQEVTRTLK</sequence>
<evidence type="ECO:0000256" key="9">
    <source>
        <dbReference type="HAMAP-Rule" id="MF_00224"/>
    </source>
</evidence>
<evidence type="ECO:0000313" key="12">
    <source>
        <dbReference type="Proteomes" id="UP000295756"/>
    </source>
</evidence>
<feature type="binding site" evidence="9">
    <location>
        <position position="221"/>
    </location>
    <ligand>
        <name>FMN</name>
        <dbReference type="ChEBI" id="CHEBI:58210"/>
    </ligand>
</feature>
<keyword evidence="12" id="KW-1185">Reference proteome</keyword>
<name>A0ABX5SJ73_9LACO</name>
<dbReference type="HAMAP" id="MF_00224">
    <property type="entry name" value="DHO_dh_type1"/>
    <property type="match status" value="1"/>
</dbReference>
<dbReference type="EMBL" id="CP037939">
    <property type="protein sequence ID" value="QBR47417.1"/>
    <property type="molecule type" value="Genomic_DNA"/>
</dbReference>
<evidence type="ECO:0000256" key="6">
    <source>
        <dbReference type="ARBA" id="ARBA00022643"/>
    </source>
</evidence>
<gene>
    <name evidence="9" type="primary">pyrD</name>
    <name evidence="11" type="ORF">EW139_04515</name>
</gene>
<evidence type="ECO:0000259" key="10">
    <source>
        <dbReference type="Pfam" id="PF01180"/>
    </source>
</evidence>
<evidence type="ECO:0000256" key="7">
    <source>
        <dbReference type="ARBA" id="ARBA00022975"/>
    </source>
</evidence>
<feature type="binding site" evidence="9">
    <location>
        <position position="131"/>
    </location>
    <ligand>
        <name>FMN</name>
        <dbReference type="ChEBI" id="CHEBI:58210"/>
    </ligand>
</feature>
<feature type="binding site" evidence="9">
    <location>
        <begin position="247"/>
        <end position="248"/>
    </location>
    <ligand>
        <name>FMN</name>
        <dbReference type="ChEBI" id="CHEBI:58210"/>
    </ligand>
</feature>
<feature type="binding site" evidence="9">
    <location>
        <begin position="196"/>
        <end position="197"/>
    </location>
    <ligand>
        <name>substrate</name>
    </ligand>
</feature>
<comment type="pathway">
    <text evidence="2 9">Pyrimidine metabolism; UMP biosynthesis via de novo pathway.</text>
</comment>
<comment type="function">
    <text evidence="9">Catalyzes the conversion of dihydroorotate to orotate.</text>
</comment>
<dbReference type="InterPro" id="IPR012135">
    <property type="entry name" value="Dihydroorotate_DH_1_2"/>
</dbReference>
<keyword evidence="5 9" id="KW-0285">Flavoprotein</keyword>
<comment type="similarity">
    <text evidence="3 9">Belongs to the dihydroorotate dehydrogenase family. Type 1 subfamily.</text>
</comment>
<dbReference type="InterPro" id="IPR005720">
    <property type="entry name" value="Dihydroorotate_DH_cat"/>
</dbReference>
<comment type="cofactor">
    <cofactor evidence="9">
        <name>FMN</name>
        <dbReference type="ChEBI" id="CHEBI:58210"/>
    </cofactor>
    <text evidence="9">Binds 1 FMN per subunit.</text>
</comment>
<dbReference type="InterPro" id="IPR013785">
    <property type="entry name" value="Aldolase_TIM"/>
</dbReference>
<evidence type="ECO:0000256" key="1">
    <source>
        <dbReference type="ARBA" id="ARBA00004496"/>
    </source>
</evidence>
<evidence type="ECO:0000313" key="11">
    <source>
        <dbReference type="EMBL" id="QBR47417.1"/>
    </source>
</evidence>